<dbReference type="SUPFAM" id="SSF81321">
    <property type="entry name" value="Family A G protein-coupled receptor-like"/>
    <property type="match status" value="1"/>
</dbReference>
<evidence type="ECO:0000256" key="10">
    <source>
        <dbReference type="SAM" id="MobiDB-lite"/>
    </source>
</evidence>
<feature type="domain" description="G-protein coupled receptors family 1 profile" evidence="12">
    <location>
        <begin position="347"/>
        <end position="611"/>
    </location>
</feature>
<evidence type="ECO:0000256" key="2">
    <source>
        <dbReference type="ARBA" id="ARBA00010663"/>
    </source>
</evidence>
<feature type="region of interest" description="Disordered" evidence="10">
    <location>
        <begin position="192"/>
        <end position="243"/>
    </location>
</feature>
<feature type="transmembrane region" description="Helical" evidence="11">
    <location>
        <begin position="329"/>
        <end position="357"/>
    </location>
</feature>
<feature type="transmembrane region" description="Helical" evidence="11">
    <location>
        <begin position="444"/>
        <end position="465"/>
    </location>
</feature>
<feature type="compositionally biased region" description="Low complexity" evidence="10">
    <location>
        <begin position="72"/>
        <end position="83"/>
    </location>
</feature>
<dbReference type="PROSITE" id="PS00237">
    <property type="entry name" value="G_PROTEIN_RECEP_F1_1"/>
    <property type="match status" value="1"/>
</dbReference>
<dbReference type="PRINTS" id="PR00237">
    <property type="entry name" value="GPCRRHODOPSN"/>
</dbReference>
<accession>A0A834VI72</accession>
<dbReference type="InterPro" id="IPR017452">
    <property type="entry name" value="GPCR_Rhodpsn_7TM"/>
</dbReference>
<dbReference type="InterPro" id="IPR000276">
    <property type="entry name" value="GPCR_Rhodpsn"/>
</dbReference>
<feature type="compositionally biased region" description="Polar residues" evidence="10">
    <location>
        <begin position="85"/>
        <end position="94"/>
    </location>
</feature>
<keyword evidence="7 9" id="KW-0675">Receptor</keyword>
<dbReference type="EnsemblMetazoa" id="SSS_3536s_mrna">
    <property type="protein sequence ID" value="KAF7494548.1"/>
    <property type="gene ID" value="SSS_3536"/>
</dbReference>
<comment type="similarity">
    <text evidence="2 9">Belongs to the G-protein coupled receptor 1 family.</text>
</comment>
<feature type="compositionally biased region" description="Acidic residues" evidence="10">
    <location>
        <begin position="203"/>
        <end position="219"/>
    </location>
</feature>
<evidence type="ECO:0000256" key="4">
    <source>
        <dbReference type="ARBA" id="ARBA00022989"/>
    </source>
</evidence>
<evidence type="ECO:0000256" key="8">
    <source>
        <dbReference type="ARBA" id="ARBA00023224"/>
    </source>
</evidence>
<dbReference type="EMBL" id="WVUK01000053">
    <property type="protein sequence ID" value="KAF7494548.1"/>
    <property type="molecule type" value="Genomic_DNA"/>
</dbReference>
<evidence type="ECO:0000256" key="3">
    <source>
        <dbReference type="ARBA" id="ARBA00022692"/>
    </source>
</evidence>
<keyword evidence="4 11" id="KW-1133">Transmembrane helix</keyword>
<feature type="transmembrane region" description="Helical" evidence="11">
    <location>
        <begin position="409"/>
        <end position="437"/>
    </location>
</feature>
<feature type="compositionally biased region" description="Basic residues" evidence="10">
    <location>
        <begin position="100"/>
        <end position="127"/>
    </location>
</feature>
<evidence type="ECO:0000256" key="7">
    <source>
        <dbReference type="ARBA" id="ARBA00023170"/>
    </source>
</evidence>
<dbReference type="OrthoDB" id="10037617at2759"/>
<reference evidence="13" key="2">
    <citation type="submission" date="2020-01" db="EMBL/GenBank/DDBJ databases">
        <authorList>
            <person name="Korhonen P.K.K."/>
            <person name="Guangxu M.G."/>
            <person name="Wang T.W."/>
            <person name="Stroehlein A.J.S."/>
            <person name="Young N.D."/>
            <person name="Ang C.-S.A."/>
            <person name="Fernando D.W.F."/>
            <person name="Lu H.L."/>
            <person name="Taylor S.T."/>
            <person name="Ehtesham M.E.M."/>
            <person name="Najaraj S.H.N."/>
            <person name="Harsha G.H.G."/>
            <person name="Madugundu A.M."/>
            <person name="Renuse S.R."/>
            <person name="Holt D.H."/>
            <person name="Pandey A.P."/>
            <person name="Papenfuss A.P."/>
            <person name="Gasser R.B.G."/>
            <person name="Fischer K.F."/>
        </authorList>
    </citation>
    <scope>NUCLEOTIDE SEQUENCE</scope>
    <source>
        <strain evidence="13">SSS_KF_BRIS2020</strain>
    </source>
</reference>
<dbReference type="Gene3D" id="1.20.1070.10">
    <property type="entry name" value="Rhodopsin 7-helix transmembrane proteins"/>
    <property type="match status" value="1"/>
</dbReference>
<dbReference type="PROSITE" id="PS50262">
    <property type="entry name" value="G_PROTEIN_RECEP_F1_2"/>
    <property type="match status" value="1"/>
</dbReference>
<evidence type="ECO:0000313" key="15">
    <source>
        <dbReference type="Proteomes" id="UP000070412"/>
    </source>
</evidence>
<proteinExistence type="inferred from homology"/>
<keyword evidence="5 9" id="KW-0297">G-protein coupled receptor</keyword>
<evidence type="ECO:0000313" key="14">
    <source>
        <dbReference type="EnsemblMetazoa" id="KAF7494548.1"/>
    </source>
</evidence>
<sequence>MRSRHRKQHHQQLSSQSLSSSRVSRIEFFLSLILLFWNGKFFSQFITIGLIIVSQIDSETIWNANNNNNNNNSMISNESNGMNRIPSNSKLDSLQSSNQHHQHHSEHHHNHQQQQHHRRYFHKKSQRLNRFSSRNNYEQSSTLSSRTRSSSSMLISIKKFHNNVENHFRNCSRNDRNIYTILLPSDFIISSKNTVNNKNNNDDNYEEEEEEDGDDEFDDISQHGIPSLSSSSSPPTSSLLSSTTITSESKSSLVALKLINTEMFVDELQPIELLRNFSTTSIPIEIFSKSFDDDNQLSDQNSIIDRNNQSIEIRRIDSFEELELLNKNWQILIITLYTLTAIVALIGNLIAICVLVFGRRSSKELRFFLVNLSLSDILMAIFSIPFTYLDFMLGRWIFAPSFCPIVQQIQITCVIVSVYTLTAIGIDRYIAIIYPLFSQRYSRSFVPIVLILIWSFGLLIGLYQWSNTIAKPFQVANETAYDCTEIAKDQSQMFTIVSFVLTFALPVSILTFVYFSMGHKIFRHSTPGNSDLVRDRQQQSSKIKIIKMLVTIVVLFVVCWLPLHVLNLSSISLEIYWRRCLNHRLVHYLCCDLITAHWFSVANSFVNPFIYCFMSENFE</sequence>
<evidence type="ECO:0000256" key="6">
    <source>
        <dbReference type="ARBA" id="ARBA00023136"/>
    </source>
</evidence>
<feature type="transmembrane region" description="Helical" evidence="11">
    <location>
        <begin position="585"/>
        <end position="606"/>
    </location>
</feature>
<evidence type="ECO:0000256" key="1">
    <source>
        <dbReference type="ARBA" id="ARBA00004141"/>
    </source>
</evidence>
<comment type="subcellular location">
    <subcellularLocation>
        <location evidence="1">Membrane</location>
        <topology evidence="1">Multi-pass membrane protein</topology>
    </subcellularLocation>
</comment>
<name>A0A834VI72_SARSC</name>
<dbReference type="GO" id="GO:0004930">
    <property type="term" value="F:G protein-coupled receptor activity"/>
    <property type="evidence" value="ECO:0007669"/>
    <property type="project" value="UniProtKB-KW"/>
</dbReference>
<feature type="transmembrane region" description="Helical" evidence="11">
    <location>
        <begin position="545"/>
        <end position="565"/>
    </location>
</feature>
<feature type="compositionally biased region" description="Low complexity" evidence="10">
    <location>
        <begin position="226"/>
        <end position="243"/>
    </location>
</feature>
<keyword evidence="3 9" id="KW-0812">Transmembrane</keyword>
<dbReference type="SMART" id="SM01381">
    <property type="entry name" value="7TM_GPCR_Srsx"/>
    <property type="match status" value="1"/>
</dbReference>
<dbReference type="GO" id="GO:0005886">
    <property type="term" value="C:plasma membrane"/>
    <property type="evidence" value="ECO:0007669"/>
    <property type="project" value="TreeGrafter"/>
</dbReference>
<feature type="region of interest" description="Disordered" evidence="10">
    <location>
        <begin position="72"/>
        <end position="151"/>
    </location>
</feature>
<feature type="transmembrane region" description="Helical" evidence="11">
    <location>
        <begin position="369"/>
        <end position="389"/>
    </location>
</feature>
<keyword evidence="8 9" id="KW-0807">Transducer</keyword>
<feature type="compositionally biased region" description="Low complexity" evidence="10">
    <location>
        <begin position="140"/>
        <end position="151"/>
    </location>
</feature>
<dbReference type="Pfam" id="PF00001">
    <property type="entry name" value="7tm_1"/>
    <property type="match status" value="1"/>
</dbReference>
<reference evidence="15" key="1">
    <citation type="journal article" date="2020" name="PLoS Negl. Trop. Dis.">
        <title>High-quality nuclear genome for Sarcoptes scabiei-A critical resource for a neglected parasite.</title>
        <authorList>
            <person name="Korhonen P.K."/>
            <person name="Gasser R.B."/>
            <person name="Ma G."/>
            <person name="Wang T."/>
            <person name="Stroehlein A.J."/>
            <person name="Young N.D."/>
            <person name="Ang C.S."/>
            <person name="Fernando D.D."/>
            <person name="Lu H.C."/>
            <person name="Taylor S."/>
            <person name="Reynolds S.L."/>
            <person name="Mofiz E."/>
            <person name="Najaraj S.H."/>
            <person name="Gowda H."/>
            <person name="Madugundu A."/>
            <person name="Renuse S."/>
            <person name="Holt D."/>
            <person name="Pandey A."/>
            <person name="Papenfuss A.T."/>
            <person name="Fischer K."/>
        </authorList>
    </citation>
    <scope>NUCLEOTIDE SEQUENCE [LARGE SCALE GENOMIC DNA]</scope>
</reference>
<protein>
    <submittedName>
        <fullName evidence="13">Neuropeptide Y receptor</fullName>
    </submittedName>
</protein>
<keyword evidence="15" id="KW-1185">Reference proteome</keyword>
<dbReference type="PANTHER" id="PTHR45695">
    <property type="entry name" value="LEUCOKININ RECEPTOR-RELATED"/>
    <property type="match status" value="1"/>
</dbReference>
<evidence type="ECO:0000313" key="13">
    <source>
        <dbReference type="EMBL" id="KAF7494548.1"/>
    </source>
</evidence>
<reference evidence="14" key="3">
    <citation type="submission" date="2022-06" db="UniProtKB">
        <authorList>
            <consortium name="EnsemblMetazoa"/>
        </authorList>
    </citation>
    <scope>IDENTIFICATION</scope>
</reference>
<dbReference type="PANTHER" id="PTHR45695:SF9">
    <property type="entry name" value="LEUCOKININ RECEPTOR"/>
    <property type="match status" value="1"/>
</dbReference>
<feature type="compositionally biased region" description="Polar residues" evidence="10">
    <location>
        <begin position="128"/>
        <end position="139"/>
    </location>
</feature>
<dbReference type="AlphaFoldDB" id="A0A834VI72"/>
<feature type="transmembrane region" description="Helical" evidence="11">
    <location>
        <begin position="28"/>
        <end position="53"/>
    </location>
</feature>
<evidence type="ECO:0000256" key="5">
    <source>
        <dbReference type="ARBA" id="ARBA00023040"/>
    </source>
</evidence>
<evidence type="ECO:0000256" key="11">
    <source>
        <dbReference type="SAM" id="Phobius"/>
    </source>
</evidence>
<evidence type="ECO:0000256" key="9">
    <source>
        <dbReference type="RuleBase" id="RU000688"/>
    </source>
</evidence>
<organism evidence="13">
    <name type="scientific">Sarcoptes scabiei</name>
    <name type="common">Itch mite</name>
    <name type="synonym">Acarus scabiei</name>
    <dbReference type="NCBI Taxonomy" id="52283"/>
    <lineage>
        <taxon>Eukaryota</taxon>
        <taxon>Metazoa</taxon>
        <taxon>Ecdysozoa</taxon>
        <taxon>Arthropoda</taxon>
        <taxon>Chelicerata</taxon>
        <taxon>Arachnida</taxon>
        <taxon>Acari</taxon>
        <taxon>Acariformes</taxon>
        <taxon>Sarcoptiformes</taxon>
        <taxon>Astigmata</taxon>
        <taxon>Psoroptidia</taxon>
        <taxon>Sarcoptoidea</taxon>
        <taxon>Sarcoptidae</taxon>
        <taxon>Sarcoptinae</taxon>
        <taxon>Sarcoptes</taxon>
    </lineage>
</organism>
<gene>
    <name evidence="13" type="ORF">SSS_3536</name>
</gene>
<keyword evidence="6 11" id="KW-0472">Membrane</keyword>
<evidence type="ECO:0000259" key="12">
    <source>
        <dbReference type="PROSITE" id="PS50262"/>
    </source>
</evidence>
<feature type="transmembrane region" description="Helical" evidence="11">
    <location>
        <begin position="494"/>
        <end position="515"/>
    </location>
</feature>
<dbReference type="Proteomes" id="UP000070412">
    <property type="component" value="Unassembled WGS sequence"/>
</dbReference>